<dbReference type="PANTHER" id="PTHR34535">
    <property type="entry name" value="HYDROGENASE MATURATION FACTOR HYPA"/>
    <property type="match status" value="1"/>
</dbReference>
<reference evidence="5" key="1">
    <citation type="journal article" date="2015" name="Genome Announc.">
        <title>Draft Genome Sequence of an Anaerobic Ammonium-Oxidizing Bacterium, "Candidatus Brocadia sinica".</title>
        <authorList>
            <person name="Oshiki M."/>
            <person name="Shinyako-Hata K."/>
            <person name="Satoh H."/>
            <person name="Okabe S."/>
        </authorList>
    </citation>
    <scope>NUCLEOTIDE SEQUENCE [LARGE SCALE GENOMIC DNA]</scope>
    <source>
        <strain evidence="5">JPN1</strain>
    </source>
</reference>
<evidence type="ECO:0000313" key="5">
    <source>
        <dbReference type="Proteomes" id="UP000032309"/>
    </source>
</evidence>
<comment type="caution">
    <text evidence="4">The sequence shown here is derived from an EMBL/GenBank/DDBJ whole genome shotgun (WGS) entry which is preliminary data.</text>
</comment>
<keyword evidence="3" id="KW-0862">Zinc</keyword>
<organism evidence="4 5">
    <name type="scientific">Candidatus Brocadia sinica JPN1</name>
    <dbReference type="NCBI Taxonomy" id="1197129"/>
    <lineage>
        <taxon>Bacteria</taxon>
        <taxon>Pseudomonadati</taxon>
        <taxon>Planctomycetota</taxon>
        <taxon>Candidatus Brocadiia</taxon>
        <taxon>Candidatus Brocadiales</taxon>
        <taxon>Candidatus Brocadiaceae</taxon>
        <taxon>Candidatus Brocadia</taxon>
    </lineage>
</organism>
<keyword evidence="1" id="KW-0533">Nickel</keyword>
<keyword evidence="5" id="KW-1185">Reference proteome</keyword>
<dbReference type="Pfam" id="PF01155">
    <property type="entry name" value="HypA"/>
    <property type="match status" value="1"/>
</dbReference>
<sequence>MCTTRYPEFWNLKPMHEFSLVKDLIRKITSLAYEQRASRVTGVTVKLGALSHISPDHFREHFIHASRGTVAEGSRLHLEVLTDVTDPQSQEVLLENIEVVA</sequence>
<dbReference type="InterPro" id="IPR000688">
    <property type="entry name" value="HypA/HybF"/>
</dbReference>
<proteinExistence type="predicted"/>
<keyword evidence="2" id="KW-0479">Metal-binding</keyword>
<dbReference type="Gene3D" id="3.30.2320.50">
    <property type="match status" value="1"/>
</dbReference>
<gene>
    <name evidence="4" type="ORF">BROSI_A3786</name>
</gene>
<evidence type="ECO:0000256" key="3">
    <source>
        <dbReference type="ARBA" id="ARBA00022833"/>
    </source>
</evidence>
<dbReference type="Proteomes" id="UP000032309">
    <property type="component" value="Unassembled WGS sequence"/>
</dbReference>
<evidence type="ECO:0000313" key="4">
    <source>
        <dbReference type="EMBL" id="GAN35237.1"/>
    </source>
</evidence>
<dbReference type="EMBL" id="BAFN01000001">
    <property type="protein sequence ID" value="GAN35237.1"/>
    <property type="molecule type" value="Genomic_DNA"/>
</dbReference>
<accession>A0ABQ0K2A1</accession>
<protein>
    <submittedName>
        <fullName evidence="4">Zn finger protein</fullName>
    </submittedName>
</protein>
<dbReference type="PANTHER" id="PTHR34535:SF3">
    <property type="entry name" value="HYDROGENASE MATURATION FACTOR HYPA"/>
    <property type="match status" value="1"/>
</dbReference>
<name>A0ABQ0K2A1_9BACT</name>
<evidence type="ECO:0000256" key="2">
    <source>
        <dbReference type="ARBA" id="ARBA00022723"/>
    </source>
</evidence>
<evidence type="ECO:0000256" key="1">
    <source>
        <dbReference type="ARBA" id="ARBA00022596"/>
    </source>
</evidence>